<dbReference type="InterPro" id="IPR027437">
    <property type="entry name" value="Rbsml_uS13_C"/>
</dbReference>
<accession>A0A4W5JXA7</accession>
<reference evidence="5" key="1">
    <citation type="submission" date="2018-06" db="EMBL/GenBank/DDBJ databases">
        <title>Genome assembly of Danube salmon.</title>
        <authorList>
            <person name="Macqueen D.J."/>
            <person name="Gundappa M.K."/>
        </authorList>
    </citation>
    <scope>NUCLEOTIDE SEQUENCE [LARGE SCALE GENOMIC DNA]</scope>
</reference>
<dbReference type="Gene3D" id="3.90.70.10">
    <property type="entry name" value="Cysteine proteinases"/>
    <property type="match status" value="1"/>
</dbReference>
<dbReference type="GO" id="GO:0005829">
    <property type="term" value="C:cytosol"/>
    <property type="evidence" value="ECO:0007669"/>
    <property type="project" value="TreeGrafter"/>
</dbReference>
<dbReference type="Proteomes" id="UP000314982">
    <property type="component" value="Unassembled WGS sequence"/>
</dbReference>
<dbReference type="AlphaFoldDB" id="A0A4W5JXA7"/>
<protein>
    <recommendedName>
        <fullName evidence="1">Ubiquitin carboxyl-terminal hydrolase</fullName>
        <ecNumber evidence="1">3.4.19.12</ecNumber>
    </recommendedName>
</protein>
<proteinExistence type="inferred from homology"/>
<evidence type="ECO:0000256" key="1">
    <source>
        <dbReference type="RuleBase" id="RU366025"/>
    </source>
</evidence>
<keyword evidence="5" id="KW-1185">Reference proteome</keyword>
<reference evidence="4" key="2">
    <citation type="submission" date="2025-08" db="UniProtKB">
        <authorList>
            <consortium name="Ensembl"/>
        </authorList>
    </citation>
    <scope>IDENTIFICATION</scope>
</reference>
<feature type="domain" description="USP" evidence="3">
    <location>
        <begin position="37"/>
        <end position="313"/>
    </location>
</feature>
<keyword evidence="1" id="KW-0645">Protease</keyword>
<dbReference type="PANTHER" id="PTHR24006:SF899">
    <property type="entry name" value="UBIQUITIN CARBOXYL-TERMINAL HYDROLASE"/>
    <property type="match status" value="1"/>
</dbReference>
<keyword evidence="1" id="KW-0788">Thiol protease</keyword>
<feature type="compositionally biased region" description="Basic and acidic residues" evidence="2">
    <location>
        <begin position="367"/>
        <end position="378"/>
    </location>
</feature>
<dbReference type="PROSITE" id="PS00973">
    <property type="entry name" value="USP_2"/>
    <property type="match status" value="1"/>
</dbReference>
<evidence type="ECO:0000259" key="3">
    <source>
        <dbReference type="PROSITE" id="PS50235"/>
    </source>
</evidence>
<evidence type="ECO:0000313" key="5">
    <source>
        <dbReference type="Proteomes" id="UP000314982"/>
    </source>
</evidence>
<comment type="similarity">
    <text evidence="1">Belongs to the peptidase C19 family.</text>
</comment>
<dbReference type="PROSITE" id="PS00972">
    <property type="entry name" value="USP_1"/>
    <property type="match status" value="1"/>
</dbReference>
<dbReference type="GO" id="GO:0016579">
    <property type="term" value="P:protein deubiquitination"/>
    <property type="evidence" value="ECO:0007669"/>
    <property type="project" value="InterPro"/>
</dbReference>
<dbReference type="STRING" id="62062.ENSHHUP00000002795"/>
<organism evidence="4 5">
    <name type="scientific">Hucho hucho</name>
    <name type="common">huchen</name>
    <dbReference type="NCBI Taxonomy" id="62062"/>
    <lineage>
        <taxon>Eukaryota</taxon>
        <taxon>Metazoa</taxon>
        <taxon>Chordata</taxon>
        <taxon>Craniata</taxon>
        <taxon>Vertebrata</taxon>
        <taxon>Euteleostomi</taxon>
        <taxon>Actinopterygii</taxon>
        <taxon>Neopterygii</taxon>
        <taxon>Teleostei</taxon>
        <taxon>Protacanthopterygii</taxon>
        <taxon>Salmoniformes</taxon>
        <taxon>Salmonidae</taxon>
        <taxon>Salmoninae</taxon>
        <taxon>Hucho</taxon>
    </lineage>
</organism>
<keyword evidence="1" id="KW-0833">Ubl conjugation pathway</keyword>
<name>A0A4W5JXA7_9TELE</name>
<dbReference type="GO" id="GO:0006508">
    <property type="term" value="P:proteolysis"/>
    <property type="evidence" value="ECO:0007669"/>
    <property type="project" value="UniProtKB-KW"/>
</dbReference>
<feature type="compositionally biased region" description="Basic and acidic residues" evidence="2">
    <location>
        <begin position="345"/>
        <end position="355"/>
    </location>
</feature>
<dbReference type="InterPro" id="IPR038765">
    <property type="entry name" value="Papain-like_cys_pep_sf"/>
</dbReference>
<evidence type="ECO:0000313" key="4">
    <source>
        <dbReference type="Ensembl" id="ENSHHUP00000002795.1"/>
    </source>
</evidence>
<dbReference type="Ensembl" id="ENSHHUT00000002891.1">
    <property type="protein sequence ID" value="ENSHHUP00000002795.1"/>
    <property type="gene ID" value="ENSHHUG00000001783.1"/>
</dbReference>
<reference evidence="4" key="3">
    <citation type="submission" date="2025-09" db="UniProtKB">
        <authorList>
            <consortium name="Ensembl"/>
        </authorList>
    </citation>
    <scope>IDENTIFICATION</scope>
</reference>
<dbReference type="PROSITE" id="PS50235">
    <property type="entry name" value="USP_3"/>
    <property type="match status" value="1"/>
</dbReference>
<dbReference type="GO" id="GO:0005634">
    <property type="term" value="C:nucleus"/>
    <property type="evidence" value="ECO:0007669"/>
    <property type="project" value="TreeGrafter"/>
</dbReference>
<dbReference type="Pfam" id="PF00443">
    <property type="entry name" value="UCH"/>
    <property type="match status" value="1"/>
</dbReference>
<feature type="region of interest" description="Disordered" evidence="2">
    <location>
        <begin position="345"/>
        <end position="381"/>
    </location>
</feature>
<dbReference type="InterPro" id="IPR050164">
    <property type="entry name" value="Peptidase_C19"/>
</dbReference>
<dbReference type="SUPFAM" id="SSF54001">
    <property type="entry name" value="Cysteine proteinases"/>
    <property type="match status" value="1"/>
</dbReference>
<dbReference type="GeneTree" id="ENSGT00940000174573"/>
<dbReference type="GO" id="GO:0004843">
    <property type="term" value="F:cysteine-type deubiquitinase activity"/>
    <property type="evidence" value="ECO:0007669"/>
    <property type="project" value="UniProtKB-UniRule"/>
</dbReference>
<dbReference type="InterPro" id="IPR001394">
    <property type="entry name" value="Peptidase_C19_UCH"/>
</dbReference>
<keyword evidence="1" id="KW-0378">Hydrolase</keyword>
<sequence length="595" mass="68332">MALIRTVKTIVHNGAEHFNKTLPRLKSILPTQGPEHHGLYNQGATCYLNSVLQVLFMTKEFREAVESNRPTQEEDTVDLQLKKLFTTLRENETNTKGISSILGIEDVYKQCDAAEYFEKILGMVNPKVSKIFKGQLRHITTCLGKHVMSDGFGPFWTLPLSIADPSGSYKTYSVKDGFKEFFMSSTVSGENQMYCDECEKKSDATIECKMEYHPEILTLLLKRFEFDYYSMSYVKINCCVDVPHTLRTEKCEYELYATVDHFGSLRGGHYTAKIKSFEDYNWYEFNDSSVTKLQPAPLIESSWSAYLLVYRKSHASDRENHGTNQVHGSLREDGVTEAGEHVQIKTTGDDDHSVDGNKGQGQHVAVRRKENVGKADTGRDDDDLIERRQEDAAHRREDVDETRQYDVVLITEKQQTPEICRKLGGLRVIYHDYILPIRYSSLKEEDNVVEKIEQDDVVRRVDKDREGVVVKGETHLGETKTSLTKYGESSSSTNRCETIPSHPSHIHQEFNELRRKAMRRRKDKKDAIYSQVLANVQGNKLREILERQKKNRARCGFRRFWGVRGKHTKTIGRSGRTVGMSKKKLTMSLFPCVYK</sequence>
<dbReference type="Gene3D" id="4.10.910.10">
    <property type="entry name" value="30s ribosomal protein s13, domain 2"/>
    <property type="match status" value="1"/>
</dbReference>
<dbReference type="PANTHER" id="PTHR24006">
    <property type="entry name" value="UBIQUITIN CARBOXYL-TERMINAL HYDROLASE"/>
    <property type="match status" value="1"/>
</dbReference>
<dbReference type="InterPro" id="IPR018200">
    <property type="entry name" value="USP_CS"/>
</dbReference>
<dbReference type="InterPro" id="IPR028889">
    <property type="entry name" value="USP"/>
</dbReference>
<evidence type="ECO:0000256" key="2">
    <source>
        <dbReference type="SAM" id="MobiDB-lite"/>
    </source>
</evidence>
<comment type="catalytic activity">
    <reaction evidence="1">
        <text>Thiol-dependent hydrolysis of ester, thioester, amide, peptide and isopeptide bonds formed by the C-terminal Gly of ubiquitin (a 76-residue protein attached to proteins as an intracellular targeting signal).</text>
        <dbReference type="EC" id="3.4.19.12"/>
    </reaction>
</comment>
<dbReference type="EC" id="3.4.19.12" evidence="1"/>